<dbReference type="Proteomes" id="UP001163324">
    <property type="component" value="Chromosome 4"/>
</dbReference>
<name>A0ACC0V2F2_9HYPO</name>
<comment type="caution">
    <text evidence="1">The sequence shown here is derived from an EMBL/GenBank/DDBJ whole genome shotgun (WGS) entry which is preliminary data.</text>
</comment>
<proteinExistence type="predicted"/>
<keyword evidence="2" id="KW-1185">Reference proteome</keyword>
<sequence length="740" mass="80155">MYGKNRRGKNPAGASFSGLGSGENRPMSIDAMLDMERQEVLALLEDGSEKKNKNKTSHVQPAQAADSERRSASPYATRSPVRSMLDIDEEPSKPSPSRQKVRSMLDFDVPVSTSTARGSSNSRGGSSTTPNSPVLSNASMFSGVTSSQAAQHARSMSDAQFKDTGIGPRLPASRASQDPTAAYQFSKIYGPNSGLPSNKKNVSSGGSKDNNSRRGSLGDALRNDLGSLSLPGERGRHSSLSGMSGRLSNKSKSPAGRLASRSRSPATFQPKLPQGKGYLADGRIVDLNSAYRRLSDANLITSSGSLSKLPMRKQSVGPGEGRLHKDYRGPDGEHLDSSDEDEPYSTDDEDRGRKKAPRPLNPDARGESGQSKSRSRSNQRKTHSLLAAAEEERTQIASQQPKYQYRSLIPEPEIKVTSSSGDPSRSRSFVHPHTSFDYPGSATASQIDSDEEQEVDDIKKAQKLNMNKTPIISQPENHRSVRIIFRGEYQKIAQAAEEEHKRGRKYLAATDLSDESTHALEWAIGTVLRDGDTLIAIYCVDEETGIVTGDGSHVPDDPKAMRDQAAMINSVSNSQAAPGPMTALIDPPRRTGALGFRSPVGTPGTSPAPSGRGEQNKAIEERNRAVEAITEKVFKLLRKTQLQVKVIVEVIHCKNPKHLITEVIDVVEPTLVVIGSRGRSALKGVILGSFSNYLVTKSSVPVMVARKRLRKQSQYKNRAVRQVNNLSNPSARSLANAKVD</sequence>
<gene>
    <name evidence="1" type="ORF">N3K66_004870</name>
</gene>
<dbReference type="EMBL" id="CM047943">
    <property type="protein sequence ID" value="KAI9900608.1"/>
    <property type="molecule type" value="Genomic_DNA"/>
</dbReference>
<organism evidence="1 2">
    <name type="scientific">Trichothecium roseum</name>
    <dbReference type="NCBI Taxonomy" id="47278"/>
    <lineage>
        <taxon>Eukaryota</taxon>
        <taxon>Fungi</taxon>
        <taxon>Dikarya</taxon>
        <taxon>Ascomycota</taxon>
        <taxon>Pezizomycotina</taxon>
        <taxon>Sordariomycetes</taxon>
        <taxon>Hypocreomycetidae</taxon>
        <taxon>Hypocreales</taxon>
        <taxon>Hypocreales incertae sedis</taxon>
        <taxon>Trichothecium</taxon>
    </lineage>
</organism>
<reference evidence="1" key="1">
    <citation type="submission" date="2022-10" db="EMBL/GenBank/DDBJ databases">
        <title>Complete Genome of Trichothecium roseum strain YXFP-22015, a Plant Pathogen Isolated from Citrus.</title>
        <authorList>
            <person name="Wang Y."/>
            <person name="Zhu L."/>
        </authorList>
    </citation>
    <scope>NUCLEOTIDE SEQUENCE</scope>
    <source>
        <strain evidence="1">YXFP-22015</strain>
    </source>
</reference>
<evidence type="ECO:0000313" key="1">
    <source>
        <dbReference type="EMBL" id="KAI9900608.1"/>
    </source>
</evidence>
<evidence type="ECO:0000313" key="2">
    <source>
        <dbReference type="Proteomes" id="UP001163324"/>
    </source>
</evidence>
<accession>A0ACC0V2F2</accession>
<protein>
    <submittedName>
        <fullName evidence="1">Uncharacterized protein</fullName>
    </submittedName>
</protein>